<dbReference type="SUPFAM" id="SSF103473">
    <property type="entry name" value="MFS general substrate transporter"/>
    <property type="match status" value="1"/>
</dbReference>
<dbReference type="InterPro" id="IPR036259">
    <property type="entry name" value="MFS_trans_sf"/>
</dbReference>
<dbReference type="EMBL" id="KZ859019">
    <property type="protein sequence ID" value="RDW24842.1"/>
    <property type="molecule type" value="Genomic_DNA"/>
</dbReference>
<dbReference type="RefSeq" id="XP_501443.1">
    <property type="nucleotide sequence ID" value="XM_501443.1"/>
</dbReference>
<dbReference type="PANTHER" id="PTHR23502">
    <property type="entry name" value="MAJOR FACILITATOR SUPERFAMILY"/>
    <property type="match status" value="1"/>
</dbReference>
<feature type="transmembrane region" description="Helical" evidence="5">
    <location>
        <begin position="411"/>
        <end position="431"/>
    </location>
</feature>
<feature type="transmembrane region" description="Helical" evidence="5">
    <location>
        <begin position="228"/>
        <end position="254"/>
    </location>
</feature>
<evidence type="ECO:0000256" key="5">
    <source>
        <dbReference type="SAM" id="Phobius"/>
    </source>
</evidence>
<keyword evidence="3 5" id="KW-1133">Transmembrane helix</keyword>
<feature type="transmembrane region" description="Helical" evidence="5">
    <location>
        <begin position="338"/>
        <end position="357"/>
    </location>
</feature>
<dbReference type="eggNOG" id="KOG0255">
    <property type="taxonomic scope" value="Eukaryota"/>
</dbReference>
<feature type="transmembrane region" description="Helical" evidence="5">
    <location>
        <begin position="377"/>
        <end position="399"/>
    </location>
</feature>
<dbReference type="Proteomes" id="UP000256601">
    <property type="component" value="Unassembled WGS sequence"/>
</dbReference>
<dbReference type="KEGG" id="yli:2909648"/>
<feature type="transmembrane region" description="Helical" evidence="5">
    <location>
        <begin position="509"/>
        <end position="533"/>
    </location>
</feature>
<sequence>MRLLDNDTFWGQIVYLLSRRRLLRYPEEEPGFVPPTFGDFGVEAVEDRDLEQLENAKRQCVDSDDYLPSSDTFESDKGMIYVSWYGPNDAANPKNWSLLKKIITGLQMGLLVGCIYMGSSIYMPAILQLEAEFHIPEVVAILPLAVFVFGYGVGQTLFSPLSEHPRLGRMWIYNLTLLVFWVLQAPTAKAKNIASLTVLRFICGVLAAPSLSMGAATMGDMFEMRYMTYAIASWAFFCCTGPALGPLLGGVFYFIKDWRWTFWILGMVSCGGFIILSLTLPETYAPNILHRRAARLRKLTGNPNYTTIYDEEYAQLSVSQLAREFMLRPFEIAFTEPIVLALDVYIAMLYATLYVWFEAFPLVFHQIHHFNAIQSGLAYMGLMVGGLLGLVAYCFTTYWAFEKRDADIETFMKLCLIGAVCYPVSVFIFGWTSHPDIHWIAPIIASGLNMFGAFFIFQTSFNYLGGSFPRFMASVFAGNGLFRASFAGAFPLFSKALFVNLQTDPKWPVAWGCTLLGCIGVLMIIIPVLLIIYGGRLKGRSKYTGQ</sequence>
<evidence type="ECO:0000313" key="10">
    <source>
        <dbReference type="Proteomes" id="UP000256601"/>
    </source>
</evidence>
<evidence type="ECO:0000313" key="7">
    <source>
        <dbReference type="EMBL" id="AOW02335.1"/>
    </source>
</evidence>
<feature type="transmembrane region" description="Helical" evidence="5">
    <location>
        <begin position="193"/>
        <end position="216"/>
    </location>
</feature>
<dbReference type="Proteomes" id="UP000182444">
    <property type="component" value="Chromosome 1C"/>
</dbReference>
<dbReference type="AlphaFoldDB" id="A0A1H6PJN1"/>
<reference evidence="7 9" key="1">
    <citation type="journal article" date="2016" name="PLoS ONE">
        <title>Sequence Assembly of Yarrowia lipolytica Strain W29/CLIB89 Shows Transposable Element Diversity.</title>
        <authorList>
            <person name="Magnan C."/>
            <person name="Yu J."/>
            <person name="Chang I."/>
            <person name="Jahn E."/>
            <person name="Kanomata Y."/>
            <person name="Wu J."/>
            <person name="Zeller M."/>
            <person name="Oakes M."/>
            <person name="Baldi P."/>
            <person name="Sandmeyer S."/>
        </authorList>
    </citation>
    <scope>NUCLEOTIDE SEQUENCE [LARGE SCALE GENOMIC DNA]</scope>
    <source>
        <strain evidence="7">CLIB89</strain>
        <strain evidence="9">CLIB89(W29)</strain>
    </source>
</reference>
<dbReference type="PANTHER" id="PTHR23502:SF23">
    <property type="entry name" value="FLUCONAZOLE RESISTANCE PROTEIN 1"/>
    <property type="match status" value="1"/>
</dbReference>
<evidence type="ECO:0000256" key="4">
    <source>
        <dbReference type="ARBA" id="ARBA00023136"/>
    </source>
</evidence>
<feature type="domain" description="Major facilitator superfamily (MFS) profile" evidence="6">
    <location>
        <begin position="97"/>
        <end position="538"/>
    </location>
</feature>
<dbReference type="EMBL" id="CP017555">
    <property type="protein sequence ID" value="AOW02335.1"/>
    <property type="molecule type" value="Genomic_DNA"/>
</dbReference>
<dbReference type="VEuPathDB" id="FungiDB:YALI1_C05972g"/>
<evidence type="ECO:0000313" key="9">
    <source>
        <dbReference type="Proteomes" id="UP000182444"/>
    </source>
</evidence>
<dbReference type="VEuPathDB" id="FungiDB:YALI0_C04477g"/>
<feature type="transmembrane region" description="Helical" evidence="5">
    <location>
        <begin position="260"/>
        <end position="281"/>
    </location>
</feature>
<evidence type="ECO:0000256" key="3">
    <source>
        <dbReference type="ARBA" id="ARBA00022989"/>
    </source>
</evidence>
<name>A0A1H6PJN1_YARLL</name>
<feature type="transmembrane region" description="Helical" evidence="5">
    <location>
        <begin position="138"/>
        <end position="158"/>
    </location>
</feature>
<dbReference type="OrthoDB" id="3357846at2759"/>
<dbReference type="PROSITE" id="PS50850">
    <property type="entry name" value="MFS"/>
    <property type="match status" value="1"/>
</dbReference>
<evidence type="ECO:0000256" key="2">
    <source>
        <dbReference type="ARBA" id="ARBA00022692"/>
    </source>
</evidence>
<dbReference type="Pfam" id="PF07690">
    <property type="entry name" value="MFS_1"/>
    <property type="match status" value="1"/>
</dbReference>
<evidence type="ECO:0000313" key="8">
    <source>
        <dbReference type="EMBL" id="RDW24842.1"/>
    </source>
</evidence>
<dbReference type="GO" id="GO:0015244">
    <property type="term" value="F:fluconazole transmembrane transporter activity"/>
    <property type="evidence" value="ECO:0007669"/>
    <property type="project" value="TreeGrafter"/>
</dbReference>
<feature type="transmembrane region" description="Helical" evidence="5">
    <location>
        <begin position="170"/>
        <end position="187"/>
    </location>
</feature>
<protein>
    <submittedName>
        <fullName evidence="8">Major facilitator superfamily domain-containing protein</fullName>
    </submittedName>
</protein>
<accession>A0A1H6PJN1</accession>
<feature type="transmembrane region" description="Helical" evidence="5">
    <location>
        <begin position="469"/>
        <end position="489"/>
    </location>
</feature>
<dbReference type="OMA" id="ELIWIAG"/>
<keyword evidence="4 5" id="KW-0472">Membrane</keyword>
<comment type="subcellular location">
    <subcellularLocation>
        <location evidence="1">Membrane</location>
        <topology evidence="1">Multi-pass membrane protein</topology>
    </subcellularLocation>
</comment>
<feature type="transmembrane region" description="Helical" evidence="5">
    <location>
        <begin position="102"/>
        <end position="126"/>
    </location>
</feature>
<organism evidence="7 9">
    <name type="scientific">Yarrowia lipolytica</name>
    <name type="common">Candida lipolytica</name>
    <dbReference type="NCBI Taxonomy" id="4952"/>
    <lineage>
        <taxon>Eukaryota</taxon>
        <taxon>Fungi</taxon>
        <taxon>Dikarya</taxon>
        <taxon>Ascomycota</taxon>
        <taxon>Saccharomycotina</taxon>
        <taxon>Dipodascomycetes</taxon>
        <taxon>Dipodascales</taxon>
        <taxon>Dipodascales incertae sedis</taxon>
        <taxon>Yarrowia</taxon>
    </lineage>
</organism>
<dbReference type="GeneID" id="2909648"/>
<dbReference type="GO" id="GO:1990961">
    <property type="term" value="P:xenobiotic detoxification by transmembrane export across the plasma membrane"/>
    <property type="evidence" value="ECO:0007669"/>
    <property type="project" value="TreeGrafter"/>
</dbReference>
<keyword evidence="2 5" id="KW-0812">Transmembrane</keyword>
<evidence type="ECO:0000256" key="1">
    <source>
        <dbReference type="ARBA" id="ARBA00004141"/>
    </source>
</evidence>
<dbReference type="GO" id="GO:0005886">
    <property type="term" value="C:plasma membrane"/>
    <property type="evidence" value="ECO:0007669"/>
    <property type="project" value="TreeGrafter"/>
</dbReference>
<gene>
    <name evidence="8" type="ORF">B0I71DRAFT_133640</name>
    <name evidence="7" type="ORF">YALI1_C05972g</name>
</gene>
<dbReference type="Gene3D" id="1.20.1250.20">
    <property type="entry name" value="MFS general substrate transporter like domains"/>
    <property type="match status" value="1"/>
</dbReference>
<dbReference type="CDD" id="cd17323">
    <property type="entry name" value="MFS_Tpo1_MDR_like"/>
    <property type="match status" value="1"/>
</dbReference>
<evidence type="ECO:0000259" key="6">
    <source>
        <dbReference type="PROSITE" id="PS50850"/>
    </source>
</evidence>
<reference evidence="8 10" key="2">
    <citation type="submission" date="2018-07" db="EMBL/GenBank/DDBJ databases">
        <title>Draft Genome Assemblies for Five Robust Yarrowia lipolytica Strains Exhibiting High Lipid Production and Pentose Sugar Utilization and Sugar Alcohol Secretion from Undetoxified Lignocellulosic Biomass Hydrolysates.</title>
        <authorList>
            <consortium name="DOE Joint Genome Institute"/>
            <person name="Walker C."/>
            <person name="Ryu S."/>
            <person name="Na H."/>
            <person name="Zane M."/>
            <person name="LaButti K."/>
            <person name="Lipzen A."/>
            <person name="Haridas S."/>
            <person name="Barry K."/>
            <person name="Grigoriev I.V."/>
            <person name="Quarterman J."/>
            <person name="Slininger P."/>
            <person name="Dien B."/>
            <person name="Trinh C.T."/>
        </authorList>
    </citation>
    <scope>NUCLEOTIDE SEQUENCE [LARGE SCALE GENOMIC DNA]</scope>
    <source>
        <strain evidence="8 10">YB392</strain>
    </source>
</reference>
<feature type="transmembrane region" description="Helical" evidence="5">
    <location>
        <begin position="437"/>
        <end position="457"/>
    </location>
</feature>
<proteinExistence type="predicted"/>
<dbReference type="FunFam" id="1.20.1250.20:FF:000011">
    <property type="entry name" value="MFS multidrug transporter, putative"/>
    <property type="match status" value="1"/>
</dbReference>
<dbReference type="InterPro" id="IPR011701">
    <property type="entry name" value="MFS"/>
</dbReference>
<dbReference type="InterPro" id="IPR020846">
    <property type="entry name" value="MFS_dom"/>
</dbReference>